<comment type="caution">
    <text evidence="4">The sequence shown here is derived from an EMBL/GenBank/DDBJ whole genome shotgun (WGS) entry which is preliminary data.</text>
</comment>
<dbReference type="SUPFAM" id="SSF52091">
    <property type="entry name" value="SpoIIaa-like"/>
    <property type="match status" value="1"/>
</dbReference>
<evidence type="ECO:0000259" key="3">
    <source>
        <dbReference type="PROSITE" id="PS50801"/>
    </source>
</evidence>
<feature type="domain" description="STAS" evidence="3">
    <location>
        <begin position="12"/>
        <end position="121"/>
    </location>
</feature>
<dbReference type="Pfam" id="PF01740">
    <property type="entry name" value="STAS"/>
    <property type="match status" value="1"/>
</dbReference>
<dbReference type="PANTHER" id="PTHR33495:SF13">
    <property type="entry name" value="ANTI-SIGMA-F FACTOR ANTAGONIST RSFB"/>
    <property type="match status" value="1"/>
</dbReference>
<protein>
    <recommendedName>
        <fullName evidence="2">Anti-sigma factor antagonist</fullName>
    </recommendedName>
</protein>
<dbReference type="NCBIfam" id="TIGR00377">
    <property type="entry name" value="ant_ant_sig"/>
    <property type="match status" value="1"/>
</dbReference>
<comment type="similarity">
    <text evidence="1 2">Belongs to the anti-sigma-factor antagonist family.</text>
</comment>
<evidence type="ECO:0000256" key="2">
    <source>
        <dbReference type="RuleBase" id="RU003749"/>
    </source>
</evidence>
<gene>
    <name evidence="4" type="ORF">ACFSJG_09240</name>
</gene>
<dbReference type="InterPro" id="IPR036513">
    <property type="entry name" value="STAS_dom_sf"/>
</dbReference>
<reference evidence="5" key="1">
    <citation type="journal article" date="2019" name="Int. J. Syst. Evol. Microbiol.">
        <title>The Global Catalogue of Microorganisms (GCM) 10K type strain sequencing project: providing services to taxonomists for standard genome sequencing and annotation.</title>
        <authorList>
            <consortium name="The Broad Institute Genomics Platform"/>
            <consortium name="The Broad Institute Genome Sequencing Center for Infectious Disease"/>
            <person name="Wu L."/>
            <person name="Ma J."/>
        </authorList>
    </citation>
    <scope>NUCLEOTIDE SEQUENCE [LARGE SCALE GENOMIC DNA]</scope>
    <source>
        <strain evidence="5">DT72</strain>
    </source>
</reference>
<dbReference type="InterPro" id="IPR003658">
    <property type="entry name" value="Anti-sigma_ant"/>
</dbReference>
<dbReference type="PANTHER" id="PTHR33495">
    <property type="entry name" value="ANTI-SIGMA FACTOR ANTAGONIST TM_1081-RELATED-RELATED"/>
    <property type="match status" value="1"/>
</dbReference>
<evidence type="ECO:0000313" key="4">
    <source>
        <dbReference type="EMBL" id="MFD1812394.1"/>
    </source>
</evidence>
<evidence type="ECO:0000313" key="5">
    <source>
        <dbReference type="Proteomes" id="UP001597286"/>
    </source>
</evidence>
<dbReference type="Gene3D" id="3.30.750.24">
    <property type="entry name" value="STAS domain"/>
    <property type="match status" value="1"/>
</dbReference>
<dbReference type="PROSITE" id="PS50801">
    <property type="entry name" value="STAS"/>
    <property type="match status" value="1"/>
</dbReference>
<dbReference type="CDD" id="cd07043">
    <property type="entry name" value="STAS_anti-anti-sigma_factors"/>
    <property type="match status" value="1"/>
</dbReference>
<name>A0ABW4P289_9NOCA</name>
<keyword evidence="5" id="KW-1185">Reference proteome</keyword>
<dbReference type="RefSeq" id="WP_378484899.1">
    <property type="nucleotide sequence ID" value="NZ_JBHUFB010000009.1"/>
</dbReference>
<dbReference type="InterPro" id="IPR002645">
    <property type="entry name" value="STAS_dom"/>
</dbReference>
<evidence type="ECO:0000256" key="1">
    <source>
        <dbReference type="ARBA" id="ARBA00009013"/>
    </source>
</evidence>
<dbReference type="EMBL" id="JBHUFB010000009">
    <property type="protein sequence ID" value="MFD1812394.1"/>
    <property type="molecule type" value="Genomic_DNA"/>
</dbReference>
<sequence length="121" mass="12721">MENQEPSTTPDLPYEVEITDGIAVVRFRGEIDVLTAPAFQSAIESASARDRSTALVVDMAGVTFLASAGLAVLARCSDDTDRSGRLLVVAQGPATLRPLELTGLMESLEVFPSVEAALATV</sequence>
<proteinExistence type="inferred from homology"/>
<organism evidence="4 5">
    <name type="scientific">Rhodococcus gannanensis</name>
    <dbReference type="NCBI Taxonomy" id="1960308"/>
    <lineage>
        <taxon>Bacteria</taxon>
        <taxon>Bacillati</taxon>
        <taxon>Actinomycetota</taxon>
        <taxon>Actinomycetes</taxon>
        <taxon>Mycobacteriales</taxon>
        <taxon>Nocardiaceae</taxon>
        <taxon>Rhodococcus</taxon>
    </lineage>
</organism>
<accession>A0ABW4P289</accession>
<dbReference type="Proteomes" id="UP001597286">
    <property type="component" value="Unassembled WGS sequence"/>
</dbReference>